<reference evidence="3" key="2">
    <citation type="submission" date="2016-10" db="EMBL/GenBank/DDBJ databases">
        <authorList>
            <person name="Varghese N."/>
            <person name="Submissions S."/>
        </authorList>
    </citation>
    <scope>NUCLEOTIDE SEQUENCE [LARGE SCALE GENOMIC DNA]</scope>
    <source>
        <strain evidence="3">DSM 17908</strain>
    </source>
</reference>
<evidence type="ECO:0000313" key="2">
    <source>
        <dbReference type="EMBL" id="SFI73739.1"/>
    </source>
</evidence>
<protein>
    <submittedName>
        <fullName evidence="2">Uncharacterized protein</fullName>
    </submittedName>
</protein>
<organism evidence="2 3">
    <name type="scientific">Xenorhabdus mauleonii</name>
    <dbReference type="NCBI Taxonomy" id="351675"/>
    <lineage>
        <taxon>Bacteria</taxon>
        <taxon>Pseudomonadati</taxon>
        <taxon>Pseudomonadota</taxon>
        <taxon>Gammaproteobacteria</taxon>
        <taxon>Enterobacterales</taxon>
        <taxon>Morganellaceae</taxon>
        <taxon>Xenorhabdus</taxon>
    </lineage>
</organism>
<dbReference type="AlphaFoldDB" id="A0A1I3KMM3"/>
<evidence type="ECO:0000313" key="3">
    <source>
        <dbReference type="Proteomes" id="UP000198919"/>
    </source>
</evidence>
<dbReference type="Proteomes" id="UP000198919">
    <property type="component" value="Unassembled WGS sequence"/>
</dbReference>
<dbReference type="EMBL" id="NITY01000003">
    <property type="protein sequence ID" value="PHM45098.1"/>
    <property type="molecule type" value="Genomic_DNA"/>
</dbReference>
<dbReference type="Proteomes" id="UP000224607">
    <property type="component" value="Unassembled WGS sequence"/>
</dbReference>
<evidence type="ECO:0000313" key="4">
    <source>
        <dbReference type="Proteomes" id="UP000224607"/>
    </source>
</evidence>
<reference evidence="2" key="1">
    <citation type="submission" date="2016-10" db="EMBL/GenBank/DDBJ databases">
        <authorList>
            <person name="de Groot N.N."/>
        </authorList>
    </citation>
    <scope>NUCLEOTIDE SEQUENCE [LARGE SCALE GENOMIC DNA]</scope>
    <source>
        <strain evidence="2">DSM 17908</strain>
    </source>
</reference>
<keyword evidence="4" id="KW-1185">Reference proteome</keyword>
<name>A0A1I3KMM3_9GAMM</name>
<accession>A0A1I3KMM3</accession>
<evidence type="ECO:0000313" key="1">
    <source>
        <dbReference type="EMBL" id="PHM45098.1"/>
    </source>
</evidence>
<proteinExistence type="predicted"/>
<dbReference type="STRING" id="351675.SAMN05421680_103132"/>
<gene>
    <name evidence="2" type="ORF">SAMN05421680_103132</name>
    <name evidence="1" type="ORF">Xmau_01303</name>
</gene>
<reference evidence="1 4" key="3">
    <citation type="journal article" date="2017" name="Nat. Microbiol.">
        <title>Natural product diversity associated with the nematode symbionts Photorhabdus and Xenorhabdus.</title>
        <authorList>
            <person name="Tobias N.J."/>
            <person name="Wolff H."/>
            <person name="Djahanschiri B."/>
            <person name="Grundmann F."/>
            <person name="Kronenwerth M."/>
            <person name="Shi Y.M."/>
            <person name="Simonyi S."/>
            <person name="Grun P."/>
            <person name="Shapiro-Ilan D."/>
            <person name="Pidot S.J."/>
            <person name="Stinear T.P."/>
            <person name="Ebersberger I."/>
            <person name="Bode H.B."/>
        </authorList>
    </citation>
    <scope>NUCLEOTIDE SEQUENCE [LARGE SCALE GENOMIC DNA]</scope>
    <source>
        <strain evidence="1 4">DSM 17908</strain>
    </source>
</reference>
<sequence>MAFLFHDAVIYKIMYKILPYQIDEQVRGIKLSGGIKRGIKGFNDFKIV</sequence>
<dbReference type="EMBL" id="FORG01000003">
    <property type="protein sequence ID" value="SFI73739.1"/>
    <property type="molecule type" value="Genomic_DNA"/>
</dbReference>